<dbReference type="PROSITE" id="PS50293">
    <property type="entry name" value="TPR_REGION"/>
    <property type="match status" value="1"/>
</dbReference>
<keyword evidence="1" id="KW-0677">Repeat</keyword>
<evidence type="ECO:0000313" key="5">
    <source>
        <dbReference type="Proteomes" id="UP000683925"/>
    </source>
</evidence>
<dbReference type="Proteomes" id="UP000683925">
    <property type="component" value="Unassembled WGS sequence"/>
</dbReference>
<proteinExistence type="predicted"/>
<evidence type="ECO:0000313" key="4">
    <source>
        <dbReference type="EMBL" id="CAD8206696.1"/>
    </source>
</evidence>
<dbReference type="EMBL" id="CAJJDP010000139">
    <property type="protein sequence ID" value="CAD8206696.1"/>
    <property type="molecule type" value="Genomic_DNA"/>
</dbReference>
<gene>
    <name evidence="4" type="ORF">POCTA_138.1.T1380167</name>
</gene>
<evidence type="ECO:0000256" key="1">
    <source>
        <dbReference type="ARBA" id="ARBA00022737"/>
    </source>
</evidence>
<feature type="repeat" description="TPR" evidence="3">
    <location>
        <begin position="220"/>
        <end position="253"/>
    </location>
</feature>
<protein>
    <recommendedName>
        <fullName evidence="6">Tetratricopeptide repeat protein</fullName>
    </recommendedName>
</protein>
<keyword evidence="2 3" id="KW-0802">TPR repeat</keyword>
<dbReference type="AlphaFoldDB" id="A0A8S1XZ58"/>
<sequence>METFRCKYLKHEKEEIIGFCLNQYCSNATQFCYECLTTNHLDHLIDCTRFCKLSDYINELIQVYYQSSKQFKEISTKLQNCFEKIFKIMDQNIKFLDRMNQQIINKDYLSFKGQISIIKQFHLNEKENKRQLQLGELNNVLETMNNMVRDYNMPYDQNNSCPYRRIKIEEILSVNEDKNQQNIEEAARLFTEGQALSNLNKKHEAIECFNKVILINPQHDNAWKNKGLELYKLDKYQEAIQCYDCAISINPQLYQVWSNKGLALIKLNKQQEAIECYDKAIEIDPLYQNAFNNKGIYFQYYIQAKHYTI</sequence>
<feature type="repeat" description="TPR" evidence="3">
    <location>
        <begin position="186"/>
        <end position="219"/>
    </location>
</feature>
<dbReference type="PROSITE" id="PS50005">
    <property type="entry name" value="TPR"/>
    <property type="match status" value="3"/>
</dbReference>
<dbReference type="InterPro" id="IPR051685">
    <property type="entry name" value="Ycf3/AcsC/BcsC/TPR_MFPF"/>
</dbReference>
<dbReference type="OrthoDB" id="2335338at2759"/>
<organism evidence="4 5">
    <name type="scientific">Paramecium octaurelia</name>
    <dbReference type="NCBI Taxonomy" id="43137"/>
    <lineage>
        <taxon>Eukaryota</taxon>
        <taxon>Sar</taxon>
        <taxon>Alveolata</taxon>
        <taxon>Ciliophora</taxon>
        <taxon>Intramacronucleata</taxon>
        <taxon>Oligohymenophorea</taxon>
        <taxon>Peniculida</taxon>
        <taxon>Parameciidae</taxon>
        <taxon>Paramecium</taxon>
    </lineage>
</organism>
<dbReference type="Pfam" id="PF00515">
    <property type="entry name" value="TPR_1"/>
    <property type="match status" value="2"/>
</dbReference>
<feature type="repeat" description="TPR" evidence="3">
    <location>
        <begin position="254"/>
        <end position="287"/>
    </location>
</feature>
<reference evidence="4" key="1">
    <citation type="submission" date="2021-01" db="EMBL/GenBank/DDBJ databases">
        <authorList>
            <consortium name="Genoscope - CEA"/>
            <person name="William W."/>
        </authorList>
    </citation>
    <scope>NUCLEOTIDE SEQUENCE</scope>
</reference>
<accession>A0A8S1XZ58</accession>
<dbReference type="PANTHER" id="PTHR44943:SF4">
    <property type="entry name" value="TPR REPEAT-CONTAINING PROTEIN MJ0798"/>
    <property type="match status" value="1"/>
</dbReference>
<dbReference type="InterPro" id="IPR019734">
    <property type="entry name" value="TPR_rpt"/>
</dbReference>
<dbReference type="PANTHER" id="PTHR44943">
    <property type="entry name" value="CELLULOSE SYNTHASE OPERON PROTEIN C"/>
    <property type="match status" value="1"/>
</dbReference>
<dbReference type="Pfam" id="PF13181">
    <property type="entry name" value="TPR_8"/>
    <property type="match status" value="1"/>
</dbReference>
<dbReference type="SMART" id="SM00028">
    <property type="entry name" value="TPR"/>
    <property type="match status" value="3"/>
</dbReference>
<evidence type="ECO:0000256" key="3">
    <source>
        <dbReference type="PROSITE-ProRule" id="PRU00339"/>
    </source>
</evidence>
<name>A0A8S1XZ58_PAROT</name>
<evidence type="ECO:0000256" key="2">
    <source>
        <dbReference type="ARBA" id="ARBA00022803"/>
    </source>
</evidence>
<evidence type="ECO:0008006" key="6">
    <source>
        <dbReference type="Google" id="ProtNLM"/>
    </source>
</evidence>
<keyword evidence="5" id="KW-1185">Reference proteome</keyword>
<comment type="caution">
    <text evidence="4">The sequence shown here is derived from an EMBL/GenBank/DDBJ whole genome shotgun (WGS) entry which is preliminary data.</text>
</comment>